<comment type="function">
    <text evidence="2 16 17">Catalyzes the decarboxylation of oxaloacetate coupled to Na(+) translocation.</text>
</comment>
<dbReference type="Pfam" id="PF04277">
    <property type="entry name" value="OAD_gamma"/>
    <property type="match status" value="1"/>
</dbReference>
<evidence type="ECO:0000256" key="8">
    <source>
        <dbReference type="ARBA" id="ARBA00022692"/>
    </source>
</evidence>
<keyword evidence="19" id="KW-1185">Reference proteome</keyword>
<dbReference type="RefSeq" id="WP_245659171.1">
    <property type="nucleotide sequence ID" value="NZ_FLOB01000023.1"/>
</dbReference>
<evidence type="ECO:0000256" key="1">
    <source>
        <dbReference type="ARBA" id="ARBA00001959"/>
    </source>
</evidence>
<protein>
    <recommendedName>
        <fullName evidence="16">Probable oxaloacetate decarboxylase gamma chain</fullName>
        <ecNumber evidence="16">7.2.4.2</ecNumber>
    </recommendedName>
</protein>
<dbReference type="HAMAP" id="MF_00404">
    <property type="entry name" value="OadG"/>
    <property type="match status" value="1"/>
</dbReference>
<evidence type="ECO:0000313" key="18">
    <source>
        <dbReference type="EMBL" id="SBS37963.1"/>
    </source>
</evidence>
<keyword evidence="13 16" id="KW-0472">Membrane</keyword>
<dbReference type="GO" id="GO:0015081">
    <property type="term" value="F:sodium ion transmembrane transporter activity"/>
    <property type="evidence" value="ECO:0007669"/>
    <property type="project" value="UniProtKB-UniRule"/>
</dbReference>
<evidence type="ECO:0000256" key="9">
    <source>
        <dbReference type="ARBA" id="ARBA00022967"/>
    </source>
</evidence>
<dbReference type="GO" id="GO:0036376">
    <property type="term" value="P:sodium ion export across plasma membrane"/>
    <property type="evidence" value="ECO:0007669"/>
    <property type="project" value="InterPro"/>
</dbReference>
<dbReference type="Proteomes" id="UP000092544">
    <property type="component" value="Unassembled WGS sequence"/>
</dbReference>
<gene>
    <name evidence="16 18" type="primary">oadG</name>
    <name evidence="18" type="ORF">MSP8886_04340</name>
</gene>
<organism evidence="18 19">
    <name type="scientific">Marinomonas spartinae</name>
    <dbReference type="NCBI Taxonomy" id="1792290"/>
    <lineage>
        <taxon>Bacteria</taxon>
        <taxon>Pseudomonadati</taxon>
        <taxon>Pseudomonadota</taxon>
        <taxon>Gammaproteobacteria</taxon>
        <taxon>Oceanospirillales</taxon>
        <taxon>Oceanospirillaceae</taxon>
        <taxon>Marinomonas</taxon>
    </lineage>
</organism>
<dbReference type="EC" id="7.2.4.2" evidence="16"/>
<dbReference type="GO" id="GO:0015451">
    <property type="term" value="F:decarboxylation-driven active transmembrane transporter activity"/>
    <property type="evidence" value="ECO:0007669"/>
    <property type="project" value="UniProtKB-EC"/>
</dbReference>
<keyword evidence="6 16" id="KW-0813">Transport</keyword>
<evidence type="ECO:0000256" key="5">
    <source>
        <dbReference type="ARBA" id="ARBA00011869"/>
    </source>
</evidence>
<evidence type="ECO:0000256" key="17">
    <source>
        <dbReference type="RuleBase" id="RU004278"/>
    </source>
</evidence>
<evidence type="ECO:0000256" key="11">
    <source>
        <dbReference type="ARBA" id="ARBA00023053"/>
    </source>
</evidence>
<evidence type="ECO:0000256" key="3">
    <source>
        <dbReference type="ARBA" id="ARBA00004162"/>
    </source>
</evidence>
<dbReference type="GO" id="GO:0008948">
    <property type="term" value="F:oxaloacetate decarboxylase activity"/>
    <property type="evidence" value="ECO:0007669"/>
    <property type="project" value="UniProtKB-UniRule"/>
</dbReference>
<evidence type="ECO:0000256" key="2">
    <source>
        <dbReference type="ARBA" id="ARBA00003002"/>
    </source>
</evidence>
<evidence type="ECO:0000313" key="19">
    <source>
        <dbReference type="Proteomes" id="UP000092544"/>
    </source>
</evidence>
<dbReference type="NCBIfam" id="TIGR01195">
    <property type="entry name" value="oadG_fam"/>
    <property type="match status" value="1"/>
</dbReference>
<dbReference type="InterPro" id="IPR023424">
    <property type="entry name" value="OadG"/>
</dbReference>
<evidence type="ECO:0000256" key="6">
    <source>
        <dbReference type="ARBA" id="ARBA00022448"/>
    </source>
</evidence>
<feature type="transmembrane region" description="Helical" evidence="16 17">
    <location>
        <begin position="27"/>
        <end position="47"/>
    </location>
</feature>
<reference evidence="18 19" key="1">
    <citation type="submission" date="2016-06" db="EMBL/GenBank/DDBJ databases">
        <authorList>
            <person name="Kjaerup R.B."/>
            <person name="Dalgaard T.S."/>
            <person name="Juul-Madsen H.R."/>
        </authorList>
    </citation>
    <scope>NUCLEOTIDE SEQUENCE [LARGE SCALE GENOMIC DNA]</scope>
    <source>
        <strain evidence="18 19">CECT 8886</strain>
    </source>
</reference>
<keyword evidence="7 16" id="KW-1003">Cell membrane</keyword>
<keyword evidence="8 16" id="KW-0812">Transmembrane</keyword>
<keyword evidence="9 16" id="KW-1278">Translocase</keyword>
<evidence type="ECO:0000256" key="16">
    <source>
        <dbReference type="HAMAP-Rule" id="MF_00404"/>
    </source>
</evidence>
<dbReference type="AlphaFoldDB" id="A0A1A8TVV2"/>
<keyword evidence="18" id="KW-0456">Lyase</keyword>
<dbReference type="GO" id="GO:0005886">
    <property type="term" value="C:plasma membrane"/>
    <property type="evidence" value="ECO:0007669"/>
    <property type="project" value="UniProtKB-SubCell"/>
</dbReference>
<keyword evidence="11 16" id="KW-0915">Sodium</keyword>
<name>A0A1A8TVV2_9GAMM</name>
<evidence type="ECO:0000256" key="15">
    <source>
        <dbReference type="ARBA" id="ARBA00048176"/>
    </source>
</evidence>
<comment type="similarity">
    <text evidence="4 16 17">Belongs to the OadG family.</text>
</comment>
<keyword evidence="14 16" id="KW-0739">Sodium transport</keyword>
<keyword evidence="10 16" id="KW-1133">Transmembrane helix</keyword>
<evidence type="ECO:0000256" key="4">
    <source>
        <dbReference type="ARBA" id="ARBA00005844"/>
    </source>
</evidence>
<comment type="cofactor">
    <cofactor evidence="1 16 17">
        <name>Na(+)</name>
        <dbReference type="ChEBI" id="CHEBI:29101"/>
    </cofactor>
</comment>
<evidence type="ECO:0000256" key="13">
    <source>
        <dbReference type="ARBA" id="ARBA00023136"/>
    </source>
</evidence>
<comment type="subunit">
    <text evidence="5 16">Heterotrimer of an alpha, a beta and a gamma subunit.</text>
</comment>
<dbReference type="STRING" id="1792290.MSP8886_04340"/>
<proteinExistence type="inferred from homology"/>
<comment type="subcellular location">
    <subcellularLocation>
        <location evidence="3 16 17">Cell membrane</location>
        <topology evidence="3 16 17">Single-pass membrane protein</topology>
    </subcellularLocation>
</comment>
<evidence type="ECO:0000256" key="10">
    <source>
        <dbReference type="ARBA" id="ARBA00022989"/>
    </source>
</evidence>
<sequence length="104" mass="11504">MITINEDTQDTYVKGTDAMNGLLENGLGLMILGMGFVFLFLVVLIYATGFMSTFIHRFFPDLPDKLESPAIKQSNSRQVASSHSTMDSKVVVAITAAIHQHRNK</sequence>
<evidence type="ECO:0000256" key="12">
    <source>
        <dbReference type="ARBA" id="ARBA00023065"/>
    </source>
</evidence>
<keyword evidence="12 16" id="KW-0406">Ion transport</keyword>
<dbReference type="EMBL" id="FLOB01000023">
    <property type="protein sequence ID" value="SBS37963.1"/>
    <property type="molecule type" value="Genomic_DNA"/>
</dbReference>
<evidence type="ECO:0000256" key="14">
    <source>
        <dbReference type="ARBA" id="ARBA00023201"/>
    </source>
</evidence>
<accession>A0A1A8TVV2</accession>
<comment type="catalytic activity">
    <reaction evidence="15 16 17">
        <text>oxaloacetate + 2 Na(+)(in) + H(+) = pyruvate + 2 Na(+)(out) + CO2</text>
        <dbReference type="Rhea" id="RHEA:57724"/>
        <dbReference type="ChEBI" id="CHEBI:15361"/>
        <dbReference type="ChEBI" id="CHEBI:15378"/>
        <dbReference type="ChEBI" id="CHEBI:16452"/>
        <dbReference type="ChEBI" id="CHEBI:16526"/>
        <dbReference type="ChEBI" id="CHEBI:29101"/>
        <dbReference type="EC" id="7.2.4.2"/>
    </reaction>
</comment>
<evidence type="ECO:0000256" key="7">
    <source>
        <dbReference type="ARBA" id="ARBA00022475"/>
    </source>
</evidence>
<dbReference type="InterPro" id="IPR005899">
    <property type="entry name" value="Na_pump_deCOase"/>
</dbReference>